<dbReference type="EMBL" id="MU006228">
    <property type="protein sequence ID" value="KAF2825092.1"/>
    <property type="molecule type" value="Genomic_DNA"/>
</dbReference>
<gene>
    <name evidence="1" type="ORF">CC86DRAFT_295274</name>
</gene>
<protein>
    <submittedName>
        <fullName evidence="1">Uncharacterized protein</fullName>
    </submittedName>
</protein>
<dbReference type="Proteomes" id="UP000799424">
    <property type="component" value="Unassembled WGS sequence"/>
</dbReference>
<name>A0A6A6ZVL9_9PLEO</name>
<keyword evidence="2" id="KW-1185">Reference proteome</keyword>
<proteinExistence type="predicted"/>
<reference evidence="1" key="1">
    <citation type="journal article" date="2020" name="Stud. Mycol.">
        <title>101 Dothideomycetes genomes: a test case for predicting lifestyles and emergence of pathogens.</title>
        <authorList>
            <person name="Haridas S."/>
            <person name="Albert R."/>
            <person name="Binder M."/>
            <person name="Bloem J."/>
            <person name="Labutti K."/>
            <person name="Salamov A."/>
            <person name="Andreopoulos B."/>
            <person name="Baker S."/>
            <person name="Barry K."/>
            <person name="Bills G."/>
            <person name="Bluhm B."/>
            <person name="Cannon C."/>
            <person name="Castanera R."/>
            <person name="Culley D."/>
            <person name="Daum C."/>
            <person name="Ezra D."/>
            <person name="Gonzalez J."/>
            <person name="Henrissat B."/>
            <person name="Kuo A."/>
            <person name="Liang C."/>
            <person name="Lipzen A."/>
            <person name="Lutzoni F."/>
            <person name="Magnuson J."/>
            <person name="Mondo S."/>
            <person name="Nolan M."/>
            <person name="Ohm R."/>
            <person name="Pangilinan J."/>
            <person name="Park H.-J."/>
            <person name="Ramirez L."/>
            <person name="Alfaro M."/>
            <person name="Sun H."/>
            <person name="Tritt A."/>
            <person name="Yoshinaga Y."/>
            <person name="Zwiers L.-H."/>
            <person name="Turgeon B."/>
            <person name="Goodwin S."/>
            <person name="Spatafora J."/>
            <person name="Crous P."/>
            <person name="Grigoriev I."/>
        </authorList>
    </citation>
    <scope>NUCLEOTIDE SEQUENCE</scope>
    <source>
        <strain evidence="1">CBS 113818</strain>
    </source>
</reference>
<evidence type="ECO:0000313" key="2">
    <source>
        <dbReference type="Proteomes" id="UP000799424"/>
    </source>
</evidence>
<dbReference type="AlphaFoldDB" id="A0A6A6ZVL9"/>
<evidence type="ECO:0000313" key="1">
    <source>
        <dbReference type="EMBL" id="KAF2825092.1"/>
    </source>
</evidence>
<dbReference type="OrthoDB" id="5413269at2759"/>
<accession>A0A6A6ZVL9</accession>
<organism evidence="1 2">
    <name type="scientific">Ophiobolus disseminans</name>
    <dbReference type="NCBI Taxonomy" id="1469910"/>
    <lineage>
        <taxon>Eukaryota</taxon>
        <taxon>Fungi</taxon>
        <taxon>Dikarya</taxon>
        <taxon>Ascomycota</taxon>
        <taxon>Pezizomycotina</taxon>
        <taxon>Dothideomycetes</taxon>
        <taxon>Pleosporomycetidae</taxon>
        <taxon>Pleosporales</taxon>
        <taxon>Pleosporineae</taxon>
        <taxon>Phaeosphaeriaceae</taxon>
        <taxon>Ophiobolus</taxon>
    </lineage>
</organism>
<sequence>MANQFSITINNRSNSPQRFAVFQEVPTSPRSAKNDVFTNIYLASGDIQPGHNSNAKFVVKMQYYALYGATQQSDNGSTRVDTADSFEAKLGPSGSYIAMSSDPDGSPYFDKMAAMGKSVATAGAFTIATDNTIKYPNANDFYIGIGAKDPKSNDVVPIQTYVAKGGMNLKIYPKPIYHVCYGDYEPGTIVDRQGVGQVLTVDFSDASLRDAKFTLNNSGSYVDGNVKNSGIVFKQGELSI</sequence>